<evidence type="ECO:0000313" key="4">
    <source>
        <dbReference type="Proteomes" id="UP000825072"/>
    </source>
</evidence>
<dbReference type="Gene3D" id="1.10.1760.20">
    <property type="match status" value="1"/>
</dbReference>
<evidence type="ECO:0000256" key="1">
    <source>
        <dbReference type="SAM" id="MobiDB-lite"/>
    </source>
</evidence>
<feature type="region of interest" description="Disordered" evidence="1">
    <location>
        <begin position="255"/>
        <end position="296"/>
    </location>
</feature>
<keyword evidence="2" id="KW-0472">Membrane</keyword>
<sequence>MRSWCSGVVTAILAGTVAVWLVAPIIDSMHAGTREQISTESQAMVVYLTTGLVLLAVCRWVDDGRRIWRVGLLVCLVVVNALVRVTMSPRVFGVEPVFVLPLLVGVSAGASAGFFVGAGTCLLSSMLVGTVATPLPGQMLTWGLTGLIGALLVRVPTKPAWLLSWPLAVLCGPVLGVLLNLIGWPTDGGSAVGQTTSDTFVPGLSSMITMQRLIRYSVRTSMGIDLTRGVCTLVGVVLLGLPAIRALRLAWGSPDRRADETPTARGTPINPAAVARREQARTRTMEWSQDHKEDTQ</sequence>
<accession>A0AAD1NW82</accession>
<feature type="transmembrane region" description="Helical" evidence="2">
    <location>
        <begin position="67"/>
        <end position="85"/>
    </location>
</feature>
<proteinExistence type="predicted"/>
<evidence type="ECO:0000313" key="3">
    <source>
        <dbReference type="EMBL" id="BCY25793.1"/>
    </source>
</evidence>
<feature type="compositionally biased region" description="Basic and acidic residues" evidence="1">
    <location>
        <begin position="275"/>
        <end position="296"/>
    </location>
</feature>
<feature type="transmembrane region" description="Helical" evidence="2">
    <location>
        <begin position="6"/>
        <end position="23"/>
    </location>
</feature>
<keyword evidence="2" id="KW-0812">Transmembrane</keyword>
<evidence type="ECO:0000256" key="2">
    <source>
        <dbReference type="SAM" id="Phobius"/>
    </source>
</evidence>
<gene>
    <name evidence="3" type="ORF">KB1_17830</name>
</gene>
<organism evidence="3 4">
    <name type="scientific">Cutibacterium modestum</name>
    <dbReference type="NCBI Taxonomy" id="2559073"/>
    <lineage>
        <taxon>Bacteria</taxon>
        <taxon>Bacillati</taxon>
        <taxon>Actinomycetota</taxon>
        <taxon>Actinomycetes</taxon>
        <taxon>Propionibacteriales</taxon>
        <taxon>Propionibacteriaceae</taxon>
        <taxon>Cutibacterium</taxon>
    </lineage>
</organism>
<dbReference type="GeneID" id="92881029"/>
<keyword evidence="2" id="KW-1133">Transmembrane helix</keyword>
<evidence type="ECO:0008006" key="5">
    <source>
        <dbReference type="Google" id="ProtNLM"/>
    </source>
</evidence>
<dbReference type="RefSeq" id="WP_002528533.1">
    <property type="nucleotide sequence ID" value="NZ_AP024747.1"/>
</dbReference>
<dbReference type="Proteomes" id="UP000825072">
    <property type="component" value="Chromosome 1"/>
</dbReference>
<feature type="transmembrane region" description="Helical" evidence="2">
    <location>
        <begin position="97"/>
        <end position="127"/>
    </location>
</feature>
<dbReference type="AlphaFoldDB" id="A0AAD1NW82"/>
<protein>
    <recommendedName>
        <fullName evidence="5">Integral membrane protein</fullName>
    </recommendedName>
</protein>
<feature type="transmembrane region" description="Helical" evidence="2">
    <location>
        <begin position="139"/>
        <end position="155"/>
    </location>
</feature>
<feature type="transmembrane region" description="Helical" evidence="2">
    <location>
        <begin position="44"/>
        <end position="61"/>
    </location>
</feature>
<dbReference type="EMBL" id="AP024747">
    <property type="protein sequence ID" value="BCY25793.1"/>
    <property type="molecule type" value="Genomic_DNA"/>
</dbReference>
<name>A0AAD1NW82_9ACTN</name>
<feature type="transmembrane region" description="Helical" evidence="2">
    <location>
        <begin position="162"/>
        <end position="182"/>
    </location>
</feature>
<reference evidence="3" key="1">
    <citation type="submission" date="2021-06" db="EMBL/GenBank/DDBJ databases">
        <title>Genome sequence of Cutibacterium modestum strain KB17-24694.</title>
        <authorList>
            <person name="Dekio I."/>
            <person name="Asahina A."/>
            <person name="Nishida M."/>
        </authorList>
    </citation>
    <scope>NUCLEOTIDE SEQUENCE</scope>
    <source>
        <strain evidence="3">KB17-24694</strain>
    </source>
</reference>